<evidence type="ECO:0000313" key="3">
    <source>
        <dbReference type="EMBL" id="NYD33998.1"/>
    </source>
</evidence>
<keyword evidence="2" id="KW-1133">Transmembrane helix</keyword>
<dbReference type="RefSeq" id="WP_179792004.1">
    <property type="nucleotide sequence ID" value="NZ_BAABHP010000012.1"/>
</dbReference>
<feature type="region of interest" description="Disordered" evidence="1">
    <location>
        <begin position="1"/>
        <end position="25"/>
    </location>
</feature>
<evidence type="ECO:0000256" key="2">
    <source>
        <dbReference type="SAM" id="Phobius"/>
    </source>
</evidence>
<proteinExistence type="predicted"/>
<evidence type="ECO:0000313" key="4">
    <source>
        <dbReference type="Proteomes" id="UP000535890"/>
    </source>
</evidence>
<keyword evidence="2" id="KW-0812">Transmembrane</keyword>
<reference evidence="3 4" key="1">
    <citation type="submission" date="2020-07" db="EMBL/GenBank/DDBJ databases">
        <title>Sequencing the genomes of 1000 actinobacteria strains.</title>
        <authorList>
            <person name="Klenk H.-P."/>
        </authorList>
    </citation>
    <scope>NUCLEOTIDE SEQUENCE [LARGE SCALE GENOMIC DNA]</scope>
    <source>
        <strain evidence="3 4">DSM 45772</strain>
    </source>
</reference>
<comment type="caution">
    <text evidence="3">The sequence shown here is derived from an EMBL/GenBank/DDBJ whole genome shotgun (WGS) entry which is preliminary data.</text>
</comment>
<feature type="region of interest" description="Disordered" evidence="1">
    <location>
        <begin position="109"/>
        <end position="148"/>
    </location>
</feature>
<dbReference type="AlphaFoldDB" id="A0A7Y9J3E9"/>
<evidence type="ECO:0000256" key="1">
    <source>
        <dbReference type="SAM" id="MobiDB-lite"/>
    </source>
</evidence>
<keyword evidence="2" id="KW-0472">Membrane</keyword>
<keyword evidence="4" id="KW-1185">Reference proteome</keyword>
<sequence length="316" mass="33873">MGEQGPRQGEPGRRPAPVPRDGSPRRELAHWLRRSLAEHGEPTLEAMLRGLPDEVRLSRSALAKALRGETFAYLPLVQAVLRTAGAPEPEVEAWTAYWHELDDLEQRRRRNEPVTAHPPAWATTDGASVEDPPDDAGEVAGPASTSESSRRRVPVALVAVVSLLLGAALALGVVALSRTPASADQPSGPPSATVLDPVTSTVPKTFRLVGSSRDLAPGTLLWATTFDPGTARYFPQDKPCLVRPDGTFDCGQYYLGRQFDPDTASYRIDLFVADSAASNALLQYQIDKGGPDGPNPGITALPAGTRVVGGRWYSRS</sequence>
<organism evidence="3 4">
    <name type="scientific">Actinomycetospora corticicola</name>
    <dbReference type="NCBI Taxonomy" id="663602"/>
    <lineage>
        <taxon>Bacteria</taxon>
        <taxon>Bacillati</taxon>
        <taxon>Actinomycetota</taxon>
        <taxon>Actinomycetes</taxon>
        <taxon>Pseudonocardiales</taxon>
        <taxon>Pseudonocardiaceae</taxon>
        <taxon>Actinomycetospora</taxon>
    </lineage>
</organism>
<dbReference type="Proteomes" id="UP000535890">
    <property type="component" value="Unassembled WGS sequence"/>
</dbReference>
<accession>A0A7Y9J3E9</accession>
<protein>
    <submittedName>
        <fullName evidence="3">Uncharacterized protein</fullName>
    </submittedName>
</protein>
<gene>
    <name evidence="3" type="ORF">BJ983_000100</name>
</gene>
<feature type="transmembrane region" description="Helical" evidence="2">
    <location>
        <begin position="155"/>
        <end position="176"/>
    </location>
</feature>
<dbReference type="EMBL" id="JACCBN010000001">
    <property type="protein sequence ID" value="NYD33998.1"/>
    <property type="molecule type" value="Genomic_DNA"/>
</dbReference>
<name>A0A7Y9J3E9_9PSEU</name>